<dbReference type="EMBL" id="JBANRG010000131">
    <property type="protein sequence ID" value="KAK7434122.1"/>
    <property type="molecule type" value="Genomic_DNA"/>
</dbReference>
<name>A0ABR1IJ87_9AGAR</name>
<evidence type="ECO:0000256" key="1">
    <source>
        <dbReference type="SAM" id="MobiDB-lite"/>
    </source>
</evidence>
<dbReference type="PANTHER" id="PTHR11125">
    <property type="entry name" value="SUPPRESSOR OF TY 5"/>
    <property type="match status" value="1"/>
</dbReference>
<proteinExistence type="predicted"/>
<organism evidence="2 3">
    <name type="scientific">Marasmiellus scandens</name>
    <dbReference type="NCBI Taxonomy" id="2682957"/>
    <lineage>
        <taxon>Eukaryota</taxon>
        <taxon>Fungi</taxon>
        <taxon>Dikarya</taxon>
        <taxon>Basidiomycota</taxon>
        <taxon>Agaricomycotina</taxon>
        <taxon>Agaricomycetes</taxon>
        <taxon>Agaricomycetidae</taxon>
        <taxon>Agaricales</taxon>
        <taxon>Marasmiineae</taxon>
        <taxon>Omphalotaceae</taxon>
        <taxon>Marasmiellus</taxon>
    </lineage>
</organism>
<accession>A0ABR1IJ87</accession>
<feature type="compositionally biased region" description="Acidic residues" evidence="1">
    <location>
        <begin position="8"/>
        <end position="28"/>
    </location>
</feature>
<evidence type="ECO:0000313" key="2">
    <source>
        <dbReference type="EMBL" id="KAK7434122.1"/>
    </source>
</evidence>
<evidence type="ECO:0000313" key="3">
    <source>
        <dbReference type="Proteomes" id="UP001498398"/>
    </source>
</evidence>
<dbReference type="PANTHER" id="PTHR11125:SF7">
    <property type="entry name" value="TRANSCRIPTION ELONGATION FACTOR SPT5"/>
    <property type="match status" value="1"/>
</dbReference>
<sequence>MPNPFIDVEAEVSDNDETELRSDDDENDSWFINDNGETVGDQEEDKWEDKDVLQVHHVDNFALPTFTDYLLERYTNQSSTMSPSSITSDDTLSNKSLRAALLSDTVTQDIFWRVKCKPGYESALVTDIMRRELERVPTTTSDIPSTHSSSSVKHQAFEILCRACADPNVSIPVIESELKSMLGNHYTVQWEQALHAGSLQDPDEDPSVALKRLLELKGQLVPTNSSSISESIPTTQPTTSTLRSVFFVPLVIGFIYLEADLGLHPQDTDIVNYLRGHKAVLKNQLFRQNQGHVEFPDKSRLWLVKSQVWLERVGCEEIATLLATPMPTIRPHSLVKITCGEYHGDVGLVLARQTSTLQRRLMVLLVPRLPPPLPRHTLESDEKDSVKTK</sequence>
<comment type="caution">
    <text evidence="2">The sequence shown here is derived from an EMBL/GenBank/DDBJ whole genome shotgun (WGS) entry which is preliminary data.</text>
</comment>
<dbReference type="Proteomes" id="UP001498398">
    <property type="component" value="Unassembled WGS sequence"/>
</dbReference>
<gene>
    <name evidence="2" type="ORF">VKT23_020346</name>
</gene>
<reference evidence="2 3" key="1">
    <citation type="submission" date="2024-01" db="EMBL/GenBank/DDBJ databases">
        <title>A draft genome for the cacao thread blight pathogen Marasmiellus scandens.</title>
        <authorList>
            <person name="Baruah I.K."/>
            <person name="Leung J."/>
            <person name="Bukari Y."/>
            <person name="Amoako-Attah I."/>
            <person name="Meinhardt L.W."/>
            <person name="Bailey B.A."/>
            <person name="Cohen S.P."/>
        </authorList>
    </citation>
    <scope>NUCLEOTIDE SEQUENCE [LARGE SCALE GENOMIC DNA]</scope>
    <source>
        <strain evidence="2 3">GH-19</strain>
    </source>
</reference>
<feature type="region of interest" description="Disordered" evidence="1">
    <location>
        <begin position="1"/>
        <end position="42"/>
    </location>
</feature>
<keyword evidence="3" id="KW-1185">Reference proteome</keyword>
<protein>
    <submittedName>
        <fullName evidence="2">Uncharacterized protein</fullName>
    </submittedName>
</protein>
<dbReference type="InterPro" id="IPR039659">
    <property type="entry name" value="SPT5"/>
</dbReference>